<dbReference type="InterPro" id="IPR036864">
    <property type="entry name" value="Zn2-C6_fun-type_DNA-bd_sf"/>
</dbReference>
<organism evidence="4 5">
    <name type="scientific">Lomentospora prolificans</name>
    <dbReference type="NCBI Taxonomy" id="41688"/>
    <lineage>
        <taxon>Eukaryota</taxon>
        <taxon>Fungi</taxon>
        <taxon>Dikarya</taxon>
        <taxon>Ascomycota</taxon>
        <taxon>Pezizomycotina</taxon>
        <taxon>Sordariomycetes</taxon>
        <taxon>Hypocreomycetidae</taxon>
        <taxon>Microascales</taxon>
        <taxon>Microascaceae</taxon>
        <taxon>Lomentospora</taxon>
    </lineage>
</organism>
<dbReference type="AlphaFoldDB" id="A0A2N3NI32"/>
<feature type="domain" description="Zn(2)-C6 fungal-type" evidence="3">
    <location>
        <begin position="361"/>
        <end position="391"/>
    </location>
</feature>
<feature type="compositionally biased region" description="Gly residues" evidence="2">
    <location>
        <begin position="429"/>
        <end position="442"/>
    </location>
</feature>
<feature type="compositionally biased region" description="Pro residues" evidence="2">
    <location>
        <begin position="458"/>
        <end position="468"/>
    </location>
</feature>
<dbReference type="SUPFAM" id="SSF57701">
    <property type="entry name" value="Zn2/Cys6 DNA-binding domain"/>
    <property type="match status" value="1"/>
</dbReference>
<feature type="region of interest" description="Disordered" evidence="2">
    <location>
        <begin position="203"/>
        <end position="223"/>
    </location>
</feature>
<name>A0A2N3NI32_9PEZI</name>
<proteinExistence type="predicted"/>
<keyword evidence="5" id="KW-1185">Reference proteome</keyword>
<keyword evidence="1" id="KW-0539">Nucleus</keyword>
<protein>
    <recommendedName>
        <fullName evidence="3">Zn(2)-C6 fungal-type domain-containing protein</fullName>
    </recommendedName>
</protein>
<gene>
    <name evidence="4" type="ORF">jhhlp_001394</name>
</gene>
<dbReference type="STRING" id="41688.A0A2N3NI32"/>
<reference evidence="4 5" key="1">
    <citation type="journal article" date="2017" name="G3 (Bethesda)">
        <title>First Draft Genome Sequence of the Pathogenic Fungus Lomentospora prolificans (Formerly Scedosporium prolificans).</title>
        <authorList>
            <person name="Luo R."/>
            <person name="Zimin A."/>
            <person name="Workman R."/>
            <person name="Fan Y."/>
            <person name="Pertea G."/>
            <person name="Grossman N."/>
            <person name="Wear M.P."/>
            <person name="Jia B."/>
            <person name="Miller H."/>
            <person name="Casadevall A."/>
            <person name="Timp W."/>
            <person name="Zhang S.X."/>
            <person name="Salzberg S.L."/>
        </authorList>
    </citation>
    <scope>NUCLEOTIDE SEQUENCE [LARGE SCALE GENOMIC DNA]</scope>
    <source>
        <strain evidence="4 5">JHH-5317</strain>
    </source>
</reference>
<evidence type="ECO:0000256" key="2">
    <source>
        <dbReference type="SAM" id="MobiDB-lite"/>
    </source>
</evidence>
<evidence type="ECO:0000313" key="5">
    <source>
        <dbReference type="Proteomes" id="UP000233524"/>
    </source>
</evidence>
<comment type="caution">
    <text evidence="4">The sequence shown here is derived from an EMBL/GenBank/DDBJ whole genome shotgun (WGS) entry which is preliminary data.</text>
</comment>
<feature type="region of interest" description="Disordered" evidence="2">
    <location>
        <begin position="313"/>
        <end position="336"/>
    </location>
</feature>
<feature type="compositionally biased region" description="Basic and acidic residues" evidence="2">
    <location>
        <begin position="443"/>
        <end position="452"/>
    </location>
</feature>
<dbReference type="OrthoDB" id="5422841at2759"/>
<accession>A0A2N3NI32</accession>
<dbReference type="GO" id="GO:0000981">
    <property type="term" value="F:DNA-binding transcription factor activity, RNA polymerase II-specific"/>
    <property type="evidence" value="ECO:0007669"/>
    <property type="project" value="InterPro"/>
</dbReference>
<dbReference type="PROSITE" id="PS50048">
    <property type="entry name" value="ZN2_CY6_FUNGAL_2"/>
    <property type="match status" value="1"/>
</dbReference>
<dbReference type="CDD" id="cd00067">
    <property type="entry name" value="GAL4"/>
    <property type="match status" value="1"/>
</dbReference>
<dbReference type="Proteomes" id="UP000233524">
    <property type="component" value="Unassembled WGS sequence"/>
</dbReference>
<dbReference type="InParanoid" id="A0A2N3NI32"/>
<evidence type="ECO:0000256" key="1">
    <source>
        <dbReference type="ARBA" id="ARBA00023242"/>
    </source>
</evidence>
<dbReference type="InterPro" id="IPR001138">
    <property type="entry name" value="Zn2Cys6_DnaBD"/>
</dbReference>
<dbReference type="EMBL" id="NLAX01000004">
    <property type="protein sequence ID" value="PKS12097.1"/>
    <property type="molecule type" value="Genomic_DNA"/>
</dbReference>
<dbReference type="VEuPathDB" id="FungiDB:jhhlp_001394"/>
<feature type="compositionally biased region" description="Low complexity" evidence="2">
    <location>
        <begin position="538"/>
        <end position="551"/>
    </location>
</feature>
<sequence length="580" mass="62602">MTGLMVTGALASTPINYFSRASYEKLGLIQGEGDVFRYLLKLLSDYEGVLARQESLAVNLGAKLTGPRLIKALESTFEGPIITSPPQTAQTPHPVRWTDIIHYARSNPSGFTTVKLPGGVPVCQFHLHGMQVEVMEEDWRLIATGALDGMIPTGPMEEDEAAELATVDILEARLEVLIQTAEEVARRAKKLVYALNGRRSAVVAQRGKEQHQQHQQQHPPSVLATGFQAVNRRKRKNSVREGIGGDMYDLHADLLQQFSSPLPSPNMYARSIYTIQTGQTPGHISVSAATGPSPSPVGSAYPISLSPVARYPPIAPSGRLPTQPPATPRRDSAAEDAEALHRPLITGMIETLGKGDEIIPPCDRCRRLRVECVKHLTACQGCTKKHAKCTWKTATEEEITELRHRKEMRKRAAKKAAEGSHQGVCGITTGVGPGGAAGGGDGGVRRNERSETKLPGIQHPPPPPPPNQSVPRQDLVTREIDEPAPPHSHRPVESEESGQTSTYVSHHHIPKASGAGNAEETAPSRMDIDSITTQMSSPPRGLLPTGLPRDPNFLSTPVKEVGMKEVRAMPATTGICNGEG</sequence>
<dbReference type="GO" id="GO:0008270">
    <property type="term" value="F:zinc ion binding"/>
    <property type="evidence" value="ECO:0007669"/>
    <property type="project" value="InterPro"/>
</dbReference>
<evidence type="ECO:0000313" key="4">
    <source>
        <dbReference type="EMBL" id="PKS12097.1"/>
    </source>
</evidence>
<feature type="region of interest" description="Disordered" evidence="2">
    <location>
        <begin position="410"/>
        <end position="559"/>
    </location>
</feature>
<evidence type="ECO:0000259" key="3">
    <source>
        <dbReference type="PROSITE" id="PS50048"/>
    </source>
</evidence>